<evidence type="ECO:0000313" key="2">
    <source>
        <dbReference type="EMBL" id="NHF62006.1"/>
    </source>
</evidence>
<comment type="caution">
    <text evidence="2">The sequence shown here is derived from an EMBL/GenBank/DDBJ whole genome shotgun (WGS) entry which is preliminary data.</text>
</comment>
<dbReference type="EMBL" id="VIKT02000002">
    <property type="protein sequence ID" value="NHF62006.1"/>
    <property type="molecule type" value="Genomic_DNA"/>
</dbReference>
<evidence type="ECO:0000256" key="1">
    <source>
        <dbReference type="SAM" id="Phobius"/>
    </source>
</evidence>
<dbReference type="RefSeq" id="WP_152582909.1">
    <property type="nucleotide sequence ID" value="NZ_JAVJPO010000027.1"/>
</dbReference>
<keyword evidence="1" id="KW-1133">Transmembrane helix</keyword>
<gene>
    <name evidence="2" type="ORF">FK219_001910</name>
</gene>
<keyword evidence="1" id="KW-0472">Membrane</keyword>
<dbReference type="AlphaFoldDB" id="A0A9E5JN98"/>
<proteinExistence type="predicted"/>
<protein>
    <submittedName>
        <fullName evidence="2">Uncharacterized protein</fullName>
    </submittedName>
</protein>
<name>A0A9E5JN98_9MICO</name>
<feature type="transmembrane region" description="Helical" evidence="1">
    <location>
        <begin position="14"/>
        <end position="38"/>
    </location>
</feature>
<accession>A0A9E5JN98</accession>
<feature type="transmembrane region" description="Helical" evidence="1">
    <location>
        <begin position="103"/>
        <end position="126"/>
    </location>
</feature>
<reference evidence="2 3" key="1">
    <citation type="submission" date="2020-03" db="EMBL/GenBank/DDBJ databases">
        <title>Chryseoglobus sp. isolated from a deep-sea seamount.</title>
        <authorList>
            <person name="Zhang D.-C."/>
        </authorList>
    </citation>
    <scope>NUCLEOTIDE SEQUENCE [LARGE SCALE GENOMIC DNA]</scope>
    <source>
        <strain evidence="2 3">KN1116</strain>
    </source>
</reference>
<dbReference type="OrthoDB" id="5198533at2"/>
<keyword evidence="1" id="KW-0812">Transmembrane</keyword>
<keyword evidence="3" id="KW-1185">Reference proteome</keyword>
<dbReference type="Proteomes" id="UP000818266">
    <property type="component" value="Unassembled WGS sequence"/>
</dbReference>
<evidence type="ECO:0000313" key="3">
    <source>
        <dbReference type="Proteomes" id="UP000818266"/>
    </source>
</evidence>
<sequence>MLYSQYPAARTRQIIADALGVLTTIVVITIGLAVTAAIRTLGQFGRDLESAGEGFQEGLGEAAENLGDVPLIGDGIRVPLDAAASAGGAVAEAGRGQQQFVELVAVGAGWAVVLFPLLVLALVWVWPRTRFVRRSATMRRLLESGMTGDTLAVRAMARAPLAELARVHPDPGAAWRAQDAEAISALAALELRRSGIRPQRLA</sequence>
<organism evidence="2 3">
    <name type="scientific">Microcella pacifica</name>
    <dbReference type="NCBI Taxonomy" id="2591847"/>
    <lineage>
        <taxon>Bacteria</taxon>
        <taxon>Bacillati</taxon>
        <taxon>Actinomycetota</taxon>
        <taxon>Actinomycetes</taxon>
        <taxon>Micrococcales</taxon>
        <taxon>Microbacteriaceae</taxon>
        <taxon>Microcella</taxon>
    </lineage>
</organism>